<dbReference type="OrthoDB" id="397806at2"/>
<keyword evidence="2" id="KW-1185">Reference proteome</keyword>
<protein>
    <submittedName>
        <fullName evidence="1">Uncharacterized protein</fullName>
    </submittedName>
</protein>
<evidence type="ECO:0000313" key="1">
    <source>
        <dbReference type="EMBL" id="ADR24254.1"/>
    </source>
</evidence>
<reference evidence="2" key="1">
    <citation type="submission" date="2010-07" db="EMBL/GenBank/DDBJ databases">
        <title>Genome sequence of Mycoplasma leachii PG50 MU clone A8.</title>
        <authorList>
            <person name="Wise K."/>
            <person name="Calcutt M.J."/>
            <person name="Foecking M.F."/>
            <person name="Madupu R."/>
            <person name="DeBoy R.T."/>
            <person name="Roske K."/>
            <person name="Martin T.R."/>
            <person name="Hvinden M.L."/>
            <person name="Durkin A.S."/>
            <person name="Glass J."/>
            <person name="Methe B.A."/>
        </authorList>
    </citation>
    <scope>NUCLEOTIDE SEQUENCE [LARGE SCALE GENOMIC DNA]</scope>
    <source>
        <strain evidence="2">DSM 21131 / NCTC 10133 / N29 / PG50</strain>
    </source>
</reference>
<dbReference type="AlphaFoldDB" id="E4PSG7"/>
<evidence type="ECO:0000313" key="2">
    <source>
        <dbReference type="Proteomes" id="UP000008712"/>
    </source>
</evidence>
<gene>
    <name evidence="1" type="ordered locus">MSB_A0755</name>
</gene>
<dbReference type="HOGENOM" id="CLU_1439625_0_0_14"/>
<name>E4PSG7_MYCLG</name>
<reference evidence="1 2" key="2">
    <citation type="journal article" date="2012" name="J. Bacteriol.">
        <title>Complete Genome Sequences of Mycoplasma leachii Strain PG50T and the Pathogenic Mycoplasma mycoides subsp. mycoides Small Colony Biotype Strain Gladysdale.</title>
        <authorList>
            <person name="Wise K.S."/>
            <person name="Calcutt M.J."/>
            <person name="Foecking M.F."/>
            <person name="Madupu R."/>
            <person name="Deboy R.T."/>
            <person name="Roske K."/>
            <person name="Hvinden M.L."/>
            <person name="Martin T.R."/>
            <person name="Durkin A.S."/>
            <person name="Glass J.I."/>
            <person name="Methe B.A."/>
        </authorList>
    </citation>
    <scope>NUCLEOTIDE SEQUENCE [LARGE SCALE GENOMIC DNA]</scope>
    <source>
        <strain evidence="2">DSM 21131 / NCTC 10133 / N29 / PG50</strain>
    </source>
</reference>
<dbReference type="KEGG" id="mlc:MSB_A0755"/>
<dbReference type="EMBL" id="CP002108">
    <property type="protein sequence ID" value="ADR24254.1"/>
    <property type="molecule type" value="Genomic_DNA"/>
</dbReference>
<dbReference type="eggNOG" id="ENOG5031YR0">
    <property type="taxonomic scope" value="Bacteria"/>
</dbReference>
<organism evidence="1 2">
    <name type="scientific">Mycoplasma leachii (strain DSM 21131 / NCTC 10133 / N29 / PG50)</name>
    <dbReference type="NCBI Taxonomy" id="880447"/>
    <lineage>
        <taxon>Bacteria</taxon>
        <taxon>Bacillati</taxon>
        <taxon>Mycoplasmatota</taxon>
        <taxon>Mollicutes</taxon>
        <taxon>Mycoplasmataceae</taxon>
        <taxon>Mycoplasma</taxon>
    </lineage>
</organism>
<dbReference type="RefSeq" id="WP_013448000.1">
    <property type="nucleotide sequence ID" value="NC_014751.1"/>
</dbReference>
<accession>E4PSG7</accession>
<proteinExistence type="predicted"/>
<dbReference type="Proteomes" id="UP000008712">
    <property type="component" value="Chromosome"/>
</dbReference>
<sequence>MEFKEELKEIIKNAIFHTVGTNAKSYLKRFRDNYLEFNSFYISPSSKINNNINVMNENDKEIDIFTSDATYDQFCLVLTAFGYIKNVNGNWKIINKELSTKQIADNIFSKSLNKNVSIYRQSKIITLLVNLNIINESNYQDFKLKGKRTNQVKIKNLKAEVSPWEKDVCLDAELITYCLKKIENYEFIKKEK</sequence>